<dbReference type="SUPFAM" id="SSF51695">
    <property type="entry name" value="PLC-like phosphodiesterases"/>
    <property type="match status" value="1"/>
</dbReference>
<accession>A0A2Z3RX91</accession>
<dbReference type="PROSITE" id="PS51704">
    <property type="entry name" value="GP_PDE"/>
    <property type="match status" value="1"/>
</dbReference>
<reference evidence="2 3" key="1">
    <citation type="submission" date="2017-10" db="EMBL/GenBank/DDBJ databases">
        <title>Genome of an Actinobacterium that displays light-enhanced growth.</title>
        <authorList>
            <person name="Maresca J.A."/>
            <person name="Hempel P."/>
            <person name="Shevchenko O."/>
            <person name="Miller K.J."/>
            <person name="Hahn M.W."/>
        </authorList>
    </citation>
    <scope>NUCLEOTIDE SEQUENCE [LARGE SCALE GENOMIC DNA]</scope>
    <source>
        <strain evidence="2 3">MWH-Mo1</strain>
    </source>
</reference>
<organism evidence="2 3">
    <name type="scientific">Aurantimicrobium photophilum</name>
    <dbReference type="NCBI Taxonomy" id="1987356"/>
    <lineage>
        <taxon>Bacteria</taxon>
        <taxon>Bacillati</taxon>
        <taxon>Actinomycetota</taxon>
        <taxon>Actinomycetes</taxon>
        <taxon>Micrococcales</taxon>
        <taxon>Microbacteriaceae</taxon>
        <taxon>Aurantimicrobium</taxon>
    </lineage>
</organism>
<dbReference type="PANTHER" id="PTHR46211:SF14">
    <property type="entry name" value="GLYCEROPHOSPHODIESTER PHOSPHODIESTERASE"/>
    <property type="match status" value="1"/>
</dbReference>
<name>A0A2Z3RX91_9MICO</name>
<keyword evidence="2" id="KW-0378">Hydrolase</keyword>
<protein>
    <submittedName>
        <fullName evidence="2">Glycerophosphoryl diester phosphodiesterase</fullName>
        <ecNumber evidence="2">3.1.4.46</ecNumber>
    </submittedName>
</protein>
<gene>
    <name evidence="2" type="ORF">AURMO_00843</name>
</gene>
<dbReference type="InterPro" id="IPR017946">
    <property type="entry name" value="PLC-like_Pdiesterase_TIM-brl"/>
</dbReference>
<dbReference type="AlphaFoldDB" id="A0A2Z3RX91"/>
<dbReference type="Pfam" id="PF03009">
    <property type="entry name" value="GDPD"/>
    <property type="match status" value="1"/>
</dbReference>
<dbReference type="EMBL" id="CP023994">
    <property type="protein sequence ID" value="AWR21447.1"/>
    <property type="molecule type" value="Genomic_DNA"/>
</dbReference>
<dbReference type="InterPro" id="IPR030395">
    <property type="entry name" value="GP_PDE_dom"/>
</dbReference>
<dbReference type="RefSeq" id="WP_110233331.1">
    <property type="nucleotide sequence ID" value="NZ_CP023994.1"/>
</dbReference>
<dbReference type="KEGG" id="aum:AURMO_00843"/>
<evidence type="ECO:0000259" key="1">
    <source>
        <dbReference type="PROSITE" id="PS51704"/>
    </source>
</evidence>
<dbReference type="PANTHER" id="PTHR46211">
    <property type="entry name" value="GLYCEROPHOSPHORYL DIESTER PHOSPHODIESTERASE"/>
    <property type="match status" value="1"/>
</dbReference>
<dbReference type="GO" id="GO:0008889">
    <property type="term" value="F:glycerophosphodiester phosphodiesterase activity"/>
    <property type="evidence" value="ECO:0007669"/>
    <property type="project" value="UniProtKB-EC"/>
</dbReference>
<dbReference type="Gene3D" id="3.20.20.190">
    <property type="entry name" value="Phosphatidylinositol (PI) phosphodiesterase"/>
    <property type="match status" value="1"/>
</dbReference>
<sequence length="236" mass="25830">MHSYFENTGPHILAHQGLALDCTPNTLEAFSSALAAGADYIETDAHGTKDGIAVLFHDDDINGVPISTLLFTDLPEHIPTLRSALEHFPQVKFNIDIKNSEASVPVAQAINELKAHHRILLTSFDAKRRKTTMQKAPGTASSPSVSEFTPAFFAALCGQQWLVNRLLRNFDAVQIPASALSLNIVSPRLVKMYHKAGVMVHVWTINDPEQMKKLLEAGVNGIVTDRTDIAVTLLKN</sequence>
<evidence type="ECO:0000313" key="3">
    <source>
        <dbReference type="Proteomes" id="UP000246894"/>
    </source>
</evidence>
<keyword evidence="3" id="KW-1185">Reference proteome</keyword>
<dbReference type="GO" id="GO:0006629">
    <property type="term" value="P:lipid metabolic process"/>
    <property type="evidence" value="ECO:0007669"/>
    <property type="project" value="InterPro"/>
</dbReference>
<proteinExistence type="predicted"/>
<dbReference type="OrthoDB" id="5241788at2"/>
<dbReference type="EC" id="3.1.4.46" evidence="2"/>
<dbReference type="Proteomes" id="UP000246894">
    <property type="component" value="Chromosome"/>
</dbReference>
<feature type="domain" description="GP-PDE" evidence="1">
    <location>
        <begin position="10"/>
        <end position="234"/>
    </location>
</feature>
<evidence type="ECO:0000313" key="2">
    <source>
        <dbReference type="EMBL" id="AWR21447.1"/>
    </source>
</evidence>